<organism evidence="7 8">
    <name type="scientific">Coemansia interrupta</name>
    <dbReference type="NCBI Taxonomy" id="1126814"/>
    <lineage>
        <taxon>Eukaryota</taxon>
        <taxon>Fungi</taxon>
        <taxon>Fungi incertae sedis</taxon>
        <taxon>Zoopagomycota</taxon>
        <taxon>Kickxellomycotina</taxon>
        <taxon>Kickxellomycetes</taxon>
        <taxon>Kickxellales</taxon>
        <taxon>Kickxellaceae</taxon>
        <taxon>Coemansia</taxon>
    </lineage>
</organism>
<feature type="binding site" evidence="3">
    <location>
        <begin position="18"/>
        <end position="25"/>
    </location>
    <ligand>
        <name>ATP</name>
        <dbReference type="ChEBI" id="CHEBI:30616"/>
    </ligand>
</feature>
<dbReference type="Proteomes" id="UP001140172">
    <property type="component" value="Unassembled WGS sequence"/>
</dbReference>
<dbReference type="SUPFAM" id="SSF50729">
    <property type="entry name" value="PH domain-like"/>
    <property type="match status" value="1"/>
</dbReference>
<keyword evidence="4" id="KW-0175">Coiled coil</keyword>
<evidence type="ECO:0000256" key="2">
    <source>
        <dbReference type="ARBA" id="ARBA00022840"/>
    </source>
</evidence>
<keyword evidence="8" id="KW-1185">Reference proteome</keyword>
<dbReference type="Gene3D" id="6.10.250.2520">
    <property type="match status" value="1"/>
</dbReference>
<reference evidence="7" key="1">
    <citation type="submission" date="2022-07" db="EMBL/GenBank/DDBJ databases">
        <title>Phylogenomic reconstructions and comparative analyses of Kickxellomycotina fungi.</title>
        <authorList>
            <person name="Reynolds N.K."/>
            <person name="Stajich J.E."/>
            <person name="Barry K."/>
            <person name="Grigoriev I.V."/>
            <person name="Crous P."/>
            <person name="Smith M.E."/>
        </authorList>
    </citation>
    <scope>NUCLEOTIDE SEQUENCE</scope>
    <source>
        <strain evidence="7">BCRC 34489</strain>
    </source>
</reference>
<proteinExistence type="inferred from homology"/>
<dbReference type="InterPro" id="IPR011993">
    <property type="entry name" value="PH-like_dom_sf"/>
</dbReference>
<dbReference type="OrthoDB" id="3176171at2759"/>
<dbReference type="SUPFAM" id="SSF52540">
    <property type="entry name" value="P-loop containing nucleoside triphosphate hydrolases"/>
    <property type="match status" value="1"/>
</dbReference>
<gene>
    <name evidence="7" type="ORF">GGI15_002730</name>
</gene>
<feature type="non-terminal residue" evidence="7">
    <location>
        <position position="1"/>
    </location>
</feature>
<sequence>AVLQHAFSGYHCCVFAYGQTGSGKSHTMMGTADDPGLIPRICQGLFARIAEMPASEECTVEVSYLEIYNEHVYDLLAAPAGSAQQGVDGSARRGLRVREHPRLGPYVEDLTQAAVDSYAAVAAHMSQGNRMRTVAATQMNAASSRSHAVFTVALAQHSSGRLSRIRLVDLAGSERASATAAAAGVRRREGAQINRSLAALGKVIAALSEESQAAMHVPYRDSVLTWLLRDSLGGNSRTFMVANVAPAAARESLSTLRYAHRAKRIVNRAMVNEQATPAQVIRSLQAEVQQLRRMLAAQQAGADAAEQLRAREKLVEELGTPWADKLRRTQTLQAQRELALAARERLAVEAGGASDSPSDTASEPATPRRVRRHSLAAARPRSVAGTRPRGQTVSTVAHVTGTPAGRSPGRLAQAVYAAWRRRQLVAAGALMLRSAGPVKEANVAAKELGLKAVFQLALVAAPLPASPLEHDAPPALLQPDIEAPANGAPAVHVRVLDIARAAWYAWPLDRFHAQLARLRTLARSGLPAGEHLRVDPLGPPPAYACLGTATHPLGLAGSAAAARPHAVNIDAPVVDPLTLATRARVHASLALLPRAQDADAWTLIVHVARVDGLDERDVTDVHCVVRLVGAAAGGGGVSTPLRGFGCGPVNVALRRQWAVGRVAEDALVAVDVFARARPPMLRRLFVEDVRIEQALQAGRSLERLADDAEDDADVADDVKTGRLHEDELCVDSRHEVAVWLRVLEPAADGSWQPAPVSGSPPGFTLRQGLQRRIAVTLAHSRSRHLRVAAVAAVRFGLPQALDDRGRLAPADSAPAAGAMAQLPVVHVQLPDAAGSAESPRPDNRVFVRLTAAWDTSLLGCRLLDAPTPRGLRLRVPLEIALTLADGVADEPLVLRTCVLATVADRQPAALAAVPRALFASLASVAALLQPAGAPDAPQQLPPADPVFRMFAVTLSPVFAADAACAAETEPVAQSERNLWRLNTAKAYVRGEEALLPWRPRSVRMVDAYQRHVHRDAWRLRVARTDARLAAQPPLPASTADAAAVRRALTQASLPLTPRQHRVLLLVHEAARKIAGFRCLPPARALHLQQEPPADLQLAPASRGRRPTGVEPIEVLAGRPAHCGWVDVLDTMAHGVWRRRWLVVQRPYVFVFADQRCAALDNVINIASARVAVDSHVCELLGRSNVLALYAASTAHMLSPPPDQLQQWIAAIDAWYFMIP</sequence>
<accession>A0A9W8HFV2</accession>
<evidence type="ECO:0000256" key="5">
    <source>
        <dbReference type="SAM" id="MobiDB-lite"/>
    </source>
</evidence>
<keyword evidence="1 3" id="KW-0547">Nucleotide-binding</keyword>
<comment type="similarity">
    <text evidence="3">Belongs to the TRAFAC class myosin-kinesin ATPase superfamily. Kinesin family.</text>
</comment>
<evidence type="ECO:0000259" key="6">
    <source>
        <dbReference type="PROSITE" id="PS50067"/>
    </source>
</evidence>
<feature type="coiled-coil region" evidence="4">
    <location>
        <begin position="281"/>
        <end position="308"/>
    </location>
</feature>
<dbReference type="GO" id="GO:0008017">
    <property type="term" value="F:microtubule binding"/>
    <property type="evidence" value="ECO:0007669"/>
    <property type="project" value="InterPro"/>
</dbReference>
<dbReference type="GO" id="GO:0003777">
    <property type="term" value="F:microtubule motor activity"/>
    <property type="evidence" value="ECO:0007669"/>
    <property type="project" value="InterPro"/>
</dbReference>
<dbReference type="InterPro" id="IPR036961">
    <property type="entry name" value="Kinesin_motor_dom_sf"/>
</dbReference>
<dbReference type="PANTHER" id="PTHR47117">
    <property type="entry name" value="STAR-RELATED LIPID TRANSFER PROTEIN 9"/>
    <property type="match status" value="1"/>
</dbReference>
<dbReference type="InterPro" id="IPR022164">
    <property type="entry name" value="Kinesin-like"/>
</dbReference>
<dbReference type="EMBL" id="JANBUM010000157">
    <property type="protein sequence ID" value="KAJ2783045.1"/>
    <property type="molecule type" value="Genomic_DNA"/>
</dbReference>
<dbReference type="InterPro" id="IPR001752">
    <property type="entry name" value="Kinesin_motor_dom"/>
</dbReference>
<name>A0A9W8HFV2_9FUNG</name>
<dbReference type="SMART" id="SM00129">
    <property type="entry name" value="KISc"/>
    <property type="match status" value="1"/>
</dbReference>
<protein>
    <recommendedName>
        <fullName evidence="6">Kinesin motor domain-containing protein</fullName>
    </recommendedName>
</protein>
<feature type="domain" description="Kinesin motor" evidence="6">
    <location>
        <begin position="1"/>
        <end position="265"/>
    </location>
</feature>
<dbReference type="Pfam" id="PF12473">
    <property type="entry name" value="DUF3694"/>
    <property type="match status" value="1"/>
</dbReference>
<evidence type="ECO:0000313" key="8">
    <source>
        <dbReference type="Proteomes" id="UP001140172"/>
    </source>
</evidence>
<dbReference type="GO" id="GO:0005524">
    <property type="term" value="F:ATP binding"/>
    <property type="evidence" value="ECO:0007669"/>
    <property type="project" value="UniProtKB-UniRule"/>
</dbReference>
<keyword evidence="2 3" id="KW-0067">ATP-binding</keyword>
<dbReference type="PRINTS" id="PR00380">
    <property type="entry name" value="KINESINHEAVY"/>
</dbReference>
<evidence type="ECO:0000256" key="1">
    <source>
        <dbReference type="ARBA" id="ARBA00022741"/>
    </source>
</evidence>
<keyword evidence="3" id="KW-0505">Motor protein</keyword>
<dbReference type="PROSITE" id="PS50067">
    <property type="entry name" value="KINESIN_MOTOR_2"/>
    <property type="match status" value="1"/>
</dbReference>
<dbReference type="InterPro" id="IPR019821">
    <property type="entry name" value="Kinesin_motor_CS"/>
</dbReference>
<dbReference type="AlphaFoldDB" id="A0A9W8HFV2"/>
<evidence type="ECO:0000313" key="7">
    <source>
        <dbReference type="EMBL" id="KAJ2783045.1"/>
    </source>
</evidence>
<dbReference type="Pfam" id="PF00225">
    <property type="entry name" value="Kinesin"/>
    <property type="match status" value="1"/>
</dbReference>
<comment type="caution">
    <text evidence="7">The sequence shown here is derived from an EMBL/GenBank/DDBJ whole genome shotgun (WGS) entry which is preliminary data.</text>
</comment>
<dbReference type="InterPro" id="IPR027417">
    <property type="entry name" value="P-loop_NTPase"/>
</dbReference>
<evidence type="ECO:0000256" key="4">
    <source>
        <dbReference type="SAM" id="Coils"/>
    </source>
</evidence>
<feature type="region of interest" description="Disordered" evidence="5">
    <location>
        <begin position="349"/>
        <end position="393"/>
    </location>
</feature>
<dbReference type="Gene3D" id="2.30.29.30">
    <property type="entry name" value="Pleckstrin-homology domain (PH domain)/Phosphotyrosine-binding domain (PTB)"/>
    <property type="match status" value="1"/>
</dbReference>
<dbReference type="GO" id="GO:0007018">
    <property type="term" value="P:microtubule-based movement"/>
    <property type="evidence" value="ECO:0007669"/>
    <property type="project" value="InterPro"/>
</dbReference>
<evidence type="ECO:0000256" key="3">
    <source>
        <dbReference type="PROSITE-ProRule" id="PRU00283"/>
    </source>
</evidence>
<dbReference type="PROSITE" id="PS00411">
    <property type="entry name" value="KINESIN_MOTOR_1"/>
    <property type="match status" value="1"/>
</dbReference>
<dbReference type="Gene3D" id="3.40.850.10">
    <property type="entry name" value="Kinesin motor domain"/>
    <property type="match status" value="1"/>
</dbReference>